<dbReference type="AlphaFoldDB" id="A0A9W6SKU6"/>
<sequence>MKLIDRMLNRLVPASKAAAGTCGVTSTWYQCRGTSEYKCTYDSCKVTYCTPTGKHC</sequence>
<accession>A0A9W6SKU6</accession>
<dbReference type="RefSeq" id="WP_285661629.1">
    <property type="nucleotide sequence ID" value="NZ_BSTX01000001.1"/>
</dbReference>
<dbReference type="EMBL" id="BSTX01000001">
    <property type="protein sequence ID" value="GLZ76451.1"/>
    <property type="molecule type" value="Genomic_DNA"/>
</dbReference>
<keyword evidence="2" id="KW-1185">Reference proteome</keyword>
<organism evidence="1 2">
    <name type="scientific">Actinorhabdospora filicis</name>
    <dbReference type="NCBI Taxonomy" id="1785913"/>
    <lineage>
        <taxon>Bacteria</taxon>
        <taxon>Bacillati</taxon>
        <taxon>Actinomycetota</taxon>
        <taxon>Actinomycetes</taxon>
        <taxon>Micromonosporales</taxon>
        <taxon>Micromonosporaceae</taxon>
        <taxon>Actinorhabdospora</taxon>
    </lineage>
</organism>
<reference evidence="1" key="1">
    <citation type="submission" date="2023-03" db="EMBL/GenBank/DDBJ databases">
        <title>Actinorhabdospora filicis NBRC 111898.</title>
        <authorList>
            <person name="Ichikawa N."/>
            <person name="Sato H."/>
            <person name="Tonouchi N."/>
        </authorList>
    </citation>
    <scope>NUCLEOTIDE SEQUENCE</scope>
    <source>
        <strain evidence="1">NBRC 111898</strain>
    </source>
</reference>
<comment type="caution">
    <text evidence="1">The sequence shown here is derived from an EMBL/GenBank/DDBJ whole genome shotgun (WGS) entry which is preliminary data.</text>
</comment>
<dbReference type="Proteomes" id="UP001165079">
    <property type="component" value="Unassembled WGS sequence"/>
</dbReference>
<protein>
    <submittedName>
        <fullName evidence="1">Uncharacterized protein</fullName>
    </submittedName>
</protein>
<evidence type="ECO:0000313" key="2">
    <source>
        <dbReference type="Proteomes" id="UP001165079"/>
    </source>
</evidence>
<evidence type="ECO:0000313" key="1">
    <source>
        <dbReference type="EMBL" id="GLZ76451.1"/>
    </source>
</evidence>
<proteinExistence type="predicted"/>
<gene>
    <name evidence="1" type="ORF">Afil01_12580</name>
</gene>
<name>A0A9W6SKU6_9ACTN</name>